<dbReference type="PANTHER" id="PTHR23514:SF13">
    <property type="entry name" value="INNER MEMBRANE PROTEIN YBJJ"/>
    <property type="match status" value="1"/>
</dbReference>
<feature type="transmembrane region" description="Helical" evidence="5">
    <location>
        <begin position="255"/>
        <end position="275"/>
    </location>
</feature>
<keyword evidence="3 5" id="KW-1133">Transmembrane helix</keyword>
<evidence type="ECO:0000259" key="6">
    <source>
        <dbReference type="PROSITE" id="PS50850"/>
    </source>
</evidence>
<dbReference type="AlphaFoldDB" id="A0A512AXY6"/>
<organism evidence="7 8">
    <name type="scientific">Adhaeribacter aerolatus</name>
    <dbReference type="NCBI Taxonomy" id="670289"/>
    <lineage>
        <taxon>Bacteria</taxon>
        <taxon>Pseudomonadati</taxon>
        <taxon>Bacteroidota</taxon>
        <taxon>Cytophagia</taxon>
        <taxon>Cytophagales</taxon>
        <taxon>Hymenobacteraceae</taxon>
        <taxon>Adhaeribacter</taxon>
    </lineage>
</organism>
<dbReference type="Proteomes" id="UP000321532">
    <property type="component" value="Unassembled WGS sequence"/>
</dbReference>
<dbReference type="SUPFAM" id="SSF103473">
    <property type="entry name" value="MFS general substrate transporter"/>
    <property type="match status" value="1"/>
</dbReference>
<dbReference type="InterPro" id="IPR051788">
    <property type="entry name" value="MFS_Transporter"/>
</dbReference>
<dbReference type="InterPro" id="IPR011701">
    <property type="entry name" value="MFS"/>
</dbReference>
<evidence type="ECO:0000256" key="4">
    <source>
        <dbReference type="ARBA" id="ARBA00023136"/>
    </source>
</evidence>
<feature type="transmembrane region" description="Helical" evidence="5">
    <location>
        <begin position="65"/>
        <end position="84"/>
    </location>
</feature>
<feature type="transmembrane region" description="Helical" evidence="5">
    <location>
        <begin position="221"/>
        <end position="243"/>
    </location>
</feature>
<proteinExistence type="predicted"/>
<feature type="transmembrane region" description="Helical" evidence="5">
    <location>
        <begin position="155"/>
        <end position="176"/>
    </location>
</feature>
<feature type="transmembrane region" description="Helical" evidence="5">
    <location>
        <begin position="372"/>
        <end position="391"/>
    </location>
</feature>
<feature type="transmembrane region" description="Helical" evidence="5">
    <location>
        <begin position="116"/>
        <end position="134"/>
    </location>
</feature>
<dbReference type="InterPro" id="IPR020846">
    <property type="entry name" value="MFS_dom"/>
</dbReference>
<reference evidence="7 8" key="1">
    <citation type="submission" date="2019-07" db="EMBL/GenBank/DDBJ databases">
        <title>Whole genome shotgun sequence of Adhaeribacter aerolatus NBRC 106133.</title>
        <authorList>
            <person name="Hosoyama A."/>
            <person name="Uohara A."/>
            <person name="Ohji S."/>
            <person name="Ichikawa N."/>
        </authorList>
    </citation>
    <scope>NUCLEOTIDE SEQUENCE [LARGE SCALE GENOMIC DNA]</scope>
    <source>
        <strain evidence="7 8">NBRC 106133</strain>
    </source>
</reference>
<evidence type="ECO:0000313" key="7">
    <source>
        <dbReference type="EMBL" id="GEO04582.1"/>
    </source>
</evidence>
<feature type="transmembrane region" description="Helical" evidence="5">
    <location>
        <begin position="25"/>
        <end position="45"/>
    </location>
</feature>
<evidence type="ECO:0000313" key="8">
    <source>
        <dbReference type="Proteomes" id="UP000321532"/>
    </source>
</evidence>
<evidence type="ECO:0000256" key="5">
    <source>
        <dbReference type="SAM" id="Phobius"/>
    </source>
</evidence>
<dbReference type="Pfam" id="PF07690">
    <property type="entry name" value="MFS_1"/>
    <property type="match status" value="1"/>
</dbReference>
<feature type="transmembrane region" description="Helical" evidence="5">
    <location>
        <begin position="91"/>
        <end position="110"/>
    </location>
</feature>
<dbReference type="PROSITE" id="PS50850">
    <property type="entry name" value="MFS"/>
    <property type="match status" value="1"/>
</dbReference>
<dbReference type="EMBL" id="BJYS01000016">
    <property type="protein sequence ID" value="GEO04582.1"/>
    <property type="molecule type" value="Genomic_DNA"/>
</dbReference>
<evidence type="ECO:0000256" key="2">
    <source>
        <dbReference type="ARBA" id="ARBA00022692"/>
    </source>
</evidence>
<feature type="transmembrane region" description="Helical" evidence="5">
    <location>
        <begin position="342"/>
        <end position="366"/>
    </location>
</feature>
<sequence>MAINKALDLNDITFTATERVIPKKMYRYAVAAIFFIQGLAFASWASRIPTIQQTLNLSDSALGGVLLALPVGLMVSLPFSGWLISRAGSRIVVIIAAMLYNLVLITLGLAETTVALMGGLFLFGFAGNMVNIAINTQAVGVEALYKKSIMASFHGVWSLAGFLGAALGTIMIGTGIVPYQHFILVLILAWSVIALSSRYFLREDTNKQENQSIFVKPDKSLIHLGIIAFCSMICEGAMFDWSGVYFKKVVLAEKAWVGAGYTAFMCTMALSRFLADGLTRRYGLKRILQLSGLLTAAGLAIAVLFPNMVAAIIGFFLVGAGVSSVVPLVYSAAGKSKVMSPGVALAAVSTIGFLGFLFGPPLIGLVAGATSLQVSFSIIAVMGLSIALVATKAKI</sequence>
<feature type="transmembrane region" description="Helical" evidence="5">
    <location>
        <begin position="311"/>
        <end position="330"/>
    </location>
</feature>
<feature type="transmembrane region" description="Helical" evidence="5">
    <location>
        <begin position="182"/>
        <end position="201"/>
    </location>
</feature>
<comment type="subcellular location">
    <subcellularLocation>
        <location evidence="1">Membrane</location>
        <topology evidence="1">Multi-pass membrane protein</topology>
    </subcellularLocation>
</comment>
<gene>
    <name evidence="7" type="ORF">AAE02nite_22460</name>
</gene>
<comment type="caution">
    <text evidence="7">The sequence shown here is derived from an EMBL/GenBank/DDBJ whole genome shotgun (WGS) entry which is preliminary data.</text>
</comment>
<protein>
    <submittedName>
        <fullName evidence="7">MFS transporter</fullName>
    </submittedName>
</protein>
<dbReference type="RefSeq" id="WP_146897850.1">
    <property type="nucleotide sequence ID" value="NZ_BJYS01000016.1"/>
</dbReference>
<name>A0A512AXY6_9BACT</name>
<dbReference type="GO" id="GO:0016020">
    <property type="term" value="C:membrane"/>
    <property type="evidence" value="ECO:0007669"/>
    <property type="project" value="UniProtKB-SubCell"/>
</dbReference>
<dbReference type="Gene3D" id="1.20.1250.20">
    <property type="entry name" value="MFS general substrate transporter like domains"/>
    <property type="match status" value="1"/>
</dbReference>
<keyword evidence="2 5" id="KW-0812">Transmembrane</keyword>
<dbReference type="InterPro" id="IPR036259">
    <property type="entry name" value="MFS_trans_sf"/>
</dbReference>
<dbReference type="OrthoDB" id="9809599at2"/>
<evidence type="ECO:0000256" key="1">
    <source>
        <dbReference type="ARBA" id="ARBA00004141"/>
    </source>
</evidence>
<dbReference type="GO" id="GO:0022857">
    <property type="term" value="F:transmembrane transporter activity"/>
    <property type="evidence" value="ECO:0007669"/>
    <property type="project" value="InterPro"/>
</dbReference>
<dbReference type="CDD" id="cd17393">
    <property type="entry name" value="MFS_MosC_like"/>
    <property type="match status" value="1"/>
</dbReference>
<evidence type="ECO:0000256" key="3">
    <source>
        <dbReference type="ARBA" id="ARBA00022989"/>
    </source>
</evidence>
<keyword evidence="4 5" id="KW-0472">Membrane</keyword>
<keyword evidence="8" id="KW-1185">Reference proteome</keyword>
<dbReference type="PANTHER" id="PTHR23514">
    <property type="entry name" value="BYPASS OF STOP CODON PROTEIN 6"/>
    <property type="match status" value="1"/>
</dbReference>
<feature type="transmembrane region" description="Helical" evidence="5">
    <location>
        <begin position="287"/>
        <end position="305"/>
    </location>
</feature>
<accession>A0A512AXY6</accession>
<feature type="domain" description="Major facilitator superfamily (MFS) profile" evidence="6">
    <location>
        <begin position="26"/>
        <end position="395"/>
    </location>
</feature>